<dbReference type="PANTHER" id="PTHR45913:SF21">
    <property type="entry name" value="DUF4371 DOMAIN-CONTAINING PROTEIN"/>
    <property type="match status" value="1"/>
</dbReference>
<sequence>GKPVCLLCNSSVSVKKPFSDGEIVKEAMISAGESLFDGHKDKSSLMSSIKGLQLSHQTVARRVERISDNLEYQLHQDLQSCEYFSLQLDESTDISDVAQLYVFVRMVFGDFTVKEDFVKLLPLLEPTWGEDIFNVFLKFVKECNLPLSKLVAITTDGAPSITGILCAKMLKFDHVMNVVTRVVNYIRSSSTRHRLFRNLLNVSDTEHGDIIFHADIRWLSKLDEISWLLDLAFLTDITSKLNELNLELQGKDRNISSMISVVNAFQKKLKLWIAHLNRNSLSHFPHMKSFSTLEPVTMFISNPFATVDVSELGGEVCEIFGKYNLEELEMEILNFQEDISLKSSFASCSNFWTLVNRNKYSMIHSIVLKIYPCFGSTYLCEVAFSSMSITKNKYRSCPTDSHLDDALRAACSSYTPANMQCQISH</sequence>
<evidence type="ECO:0008006" key="3">
    <source>
        <dbReference type="Google" id="ProtNLM"/>
    </source>
</evidence>
<dbReference type="InParanoid" id="A0A2J7QSN4"/>
<dbReference type="STRING" id="105785.A0A2J7QSN4"/>
<reference evidence="1 2" key="1">
    <citation type="submission" date="2017-12" db="EMBL/GenBank/DDBJ databases">
        <title>Hemimetabolous genomes reveal molecular basis of termite eusociality.</title>
        <authorList>
            <person name="Harrison M.C."/>
            <person name="Jongepier E."/>
            <person name="Robertson H.M."/>
            <person name="Arning N."/>
            <person name="Bitard-Feildel T."/>
            <person name="Chao H."/>
            <person name="Childers C.P."/>
            <person name="Dinh H."/>
            <person name="Doddapaneni H."/>
            <person name="Dugan S."/>
            <person name="Gowin J."/>
            <person name="Greiner C."/>
            <person name="Han Y."/>
            <person name="Hu H."/>
            <person name="Hughes D.S.T."/>
            <person name="Huylmans A.-K."/>
            <person name="Kemena C."/>
            <person name="Kremer L.P.M."/>
            <person name="Lee S.L."/>
            <person name="Lopez-Ezquerra A."/>
            <person name="Mallet L."/>
            <person name="Monroy-Kuhn J.M."/>
            <person name="Moser A."/>
            <person name="Murali S.C."/>
            <person name="Muzny D.M."/>
            <person name="Otani S."/>
            <person name="Piulachs M.-D."/>
            <person name="Poelchau M."/>
            <person name="Qu J."/>
            <person name="Schaub F."/>
            <person name="Wada-Katsumata A."/>
            <person name="Worley K.C."/>
            <person name="Xie Q."/>
            <person name="Ylla G."/>
            <person name="Poulsen M."/>
            <person name="Gibbs R.A."/>
            <person name="Schal C."/>
            <person name="Richards S."/>
            <person name="Belles X."/>
            <person name="Korb J."/>
            <person name="Bornberg-Bauer E."/>
        </authorList>
    </citation>
    <scope>NUCLEOTIDE SEQUENCE [LARGE SCALE GENOMIC DNA]</scope>
    <source>
        <tissue evidence="1">Whole body</tissue>
    </source>
</reference>
<name>A0A2J7QSN4_9NEOP</name>
<dbReference type="InterPro" id="IPR012337">
    <property type="entry name" value="RNaseH-like_sf"/>
</dbReference>
<evidence type="ECO:0000313" key="2">
    <source>
        <dbReference type="Proteomes" id="UP000235965"/>
    </source>
</evidence>
<dbReference type="Proteomes" id="UP000235965">
    <property type="component" value="Unassembled WGS sequence"/>
</dbReference>
<gene>
    <name evidence="1" type="ORF">B7P43_G18079</name>
</gene>
<proteinExistence type="predicted"/>
<comment type="caution">
    <text evidence="1">The sequence shown here is derived from an EMBL/GenBank/DDBJ whole genome shotgun (WGS) entry which is preliminary data.</text>
</comment>
<evidence type="ECO:0000313" key="1">
    <source>
        <dbReference type="EMBL" id="PNF31602.1"/>
    </source>
</evidence>
<organism evidence="1 2">
    <name type="scientific">Cryptotermes secundus</name>
    <dbReference type="NCBI Taxonomy" id="105785"/>
    <lineage>
        <taxon>Eukaryota</taxon>
        <taxon>Metazoa</taxon>
        <taxon>Ecdysozoa</taxon>
        <taxon>Arthropoda</taxon>
        <taxon>Hexapoda</taxon>
        <taxon>Insecta</taxon>
        <taxon>Pterygota</taxon>
        <taxon>Neoptera</taxon>
        <taxon>Polyneoptera</taxon>
        <taxon>Dictyoptera</taxon>
        <taxon>Blattodea</taxon>
        <taxon>Blattoidea</taxon>
        <taxon>Termitoidae</taxon>
        <taxon>Kalotermitidae</taxon>
        <taxon>Cryptotermitinae</taxon>
        <taxon>Cryptotermes</taxon>
    </lineage>
</organism>
<keyword evidence="2" id="KW-1185">Reference proteome</keyword>
<dbReference type="SUPFAM" id="SSF53098">
    <property type="entry name" value="Ribonuclease H-like"/>
    <property type="match status" value="1"/>
</dbReference>
<dbReference type="OrthoDB" id="6743767at2759"/>
<dbReference type="EMBL" id="NEVH01011263">
    <property type="protein sequence ID" value="PNF31602.1"/>
    <property type="molecule type" value="Genomic_DNA"/>
</dbReference>
<dbReference type="PANTHER" id="PTHR45913">
    <property type="entry name" value="EPM2A-INTERACTING PROTEIN 1"/>
    <property type="match status" value="1"/>
</dbReference>
<feature type="non-terminal residue" evidence="1">
    <location>
        <position position="1"/>
    </location>
</feature>
<protein>
    <recommendedName>
        <fullName evidence="3">HAT C-terminal dimerisation domain-containing protein</fullName>
    </recommendedName>
</protein>
<dbReference type="AlphaFoldDB" id="A0A2J7QSN4"/>
<accession>A0A2J7QSN4</accession>